<dbReference type="Pfam" id="PF00700">
    <property type="entry name" value="Flagellin_C"/>
    <property type="match status" value="1"/>
</dbReference>
<evidence type="ECO:0000259" key="1">
    <source>
        <dbReference type="Pfam" id="PF00700"/>
    </source>
</evidence>
<keyword evidence="3" id="KW-1185">Reference proteome</keyword>
<reference evidence="2" key="1">
    <citation type="journal article" date="2023" name="Int. J. Syst. Evol. Microbiol.">
        <title>Sinisalibacter aestuarii sp. nov., isolated from estuarine sediment of the Arakawa River.</title>
        <authorList>
            <person name="Arafat S.T."/>
            <person name="Hirano S."/>
            <person name="Sato A."/>
            <person name="Takeuchi K."/>
            <person name="Yasuda T."/>
            <person name="Terahara T."/>
            <person name="Hamada M."/>
            <person name="Kobayashi T."/>
        </authorList>
    </citation>
    <scope>NUCLEOTIDE SEQUENCE</scope>
    <source>
        <strain evidence="2">B-399</strain>
    </source>
</reference>
<dbReference type="EMBL" id="BROH01000001">
    <property type="protein sequence ID" value="GKY86669.1"/>
    <property type="molecule type" value="Genomic_DNA"/>
</dbReference>
<feature type="domain" description="Flagellin C-terminal" evidence="1">
    <location>
        <begin position="261"/>
        <end position="326"/>
    </location>
</feature>
<organism evidence="2 3">
    <name type="scientific">Sinisalibacter aestuarii</name>
    <dbReference type="NCBI Taxonomy" id="2949426"/>
    <lineage>
        <taxon>Bacteria</taxon>
        <taxon>Pseudomonadati</taxon>
        <taxon>Pseudomonadota</taxon>
        <taxon>Alphaproteobacteria</taxon>
        <taxon>Rhodobacterales</taxon>
        <taxon>Roseobacteraceae</taxon>
        <taxon>Sinisalibacter</taxon>
    </lineage>
</organism>
<dbReference type="InterPro" id="IPR046358">
    <property type="entry name" value="Flagellin_C"/>
</dbReference>
<proteinExistence type="predicted"/>
<protein>
    <submittedName>
        <fullName evidence="2">Flagellar hook protein FlgL</fullName>
    </submittedName>
</protein>
<accession>A0ABQ5LNU2</accession>
<evidence type="ECO:0000313" key="2">
    <source>
        <dbReference type="EMBL" id="GKY86669.1"/>
    </source>
</evidence>
<dbReference type="SUPFAM" id="SSF64518">
    <property type="entry name" value="Phase 1 flagellin"/>
    <property type="match status" value="1"/>
</dbReference>
<keyword evidence="2" id="KW-0966">Cell projection</keyword>
<gene>
    <name evidence="2" type="ORF">STA1M1_05380</name>
</gene>
<dbReference type="RefSeq" id="WP_281840630.1">
    <property type="nucleotide sequence ID" value="NZ_BROH01000001.1"/>
</dbReference>
<evidence type="ECO:0000313" key="3">
    <source>
        <dbReference type="Proteomes" id="UP001144205"/>
    </source>
</evidence>
<keyword evidence="2" id="KW-0282">Flagellum</keyword>
<dbReference type="Proteomes" id="UP001144205">
    <property type="component" value="Unassembled WGS sequence"/>
</dbReference>
<keyword evidence="2" id="KW-0969">Cilium</keyword>
<sequence length="336" mass="34243">MSLLSIGDLANTFLSRRQSAGLKDQMMRLGTELTTGLRSDPGTALRGDYRPLAAIERSLTALAAYTSANTEAAGMLGAAQLALEHVQGLGQGLGTALLAAGTARDATSIAATAGEARQSFSAAVAGLNTRYGDRALFGGAATDRSPLASGEAMLAELVAVASGETSAAGIAAAVDAWFDIAGGGFDTMAYRGSASDLGPLAIAEGESVAIGMRADDTVLRDTLKGFALAALIAEGVLAGDPDEQAALVADAGRRMIANDGDLTGLRADLGAAEARIEAARARNASEAAAYDLARVELIGADPYQTASELEAVYAQIETLYTVTARIAGLTFTDYMR</sequence>
<dbReference type="Gene3D" id="1.20.1330.10">
    <property type="entry name" value="f41 fragment of flagellin, N-terminal domain"/>
    <property type="match status" value="1"/>
</dbReference>
<name>A0ABQ5LNU2_9RHOB</name>
<comment type="caution">
    <text evidence="2">The sequence shown here is derived from an EMBL/GenBank/DDBJ whole genome shotgun (WGS) entry which is preliminary data.</text>
</comment>